<dbReference type="HOGENOM" id="CLU_3417738_0_0_1"/>
<evidence type="ECO:0000313" key="1">
    <source>
        <dbReference type="EMBL" id="CCB47209.1"/>
    </source>
</evidence>
<evidence type="ECO:0000313" key="2">
    <source>
        <dbReference type="Proteomes" id="UP000009183"/>
    </source>
</evidence>
<dbReference type="PaxDb" id="29760-VIT_19s0027g01270.t01"/>
<protein>
    <submittedName>
        <fullName evidence="1">Uncharacterized protein</fullName>
    </submittedName>
</protein>
<dbReference type="Proteomes" id="UP000009183">
    <property type="component" value="Chromosome 19"/>
</dbReference>
<accession>F6H4S0</accession>
<organism evidence="1 2">
    <name type="scientific">Vitis vinifera</name>
    <name type="common">Grape</name>
    <dbReference type="NCBI Taxonomy" id="29760"/>
    <lineage>
        <taxon>Eukaryota</taxon>
        <taxon>Viridiplantae</taxon>
        <taxon>Streptophyta</taxon>
        <taxon>Embryophyta</taxon>
        <taxon>Tracheophyta</taxon>
        <taxon>Spermatophyta</taxon>
        <taxon>Magnoliopsida</taxon>
        <taxon>eudicotyledons</taxon>
        <taxon>Gunneridae</taxon>
        <taxon>Pentapetalae</taxon>
        <taxon>rosids</taxon>
        <taxon>Vitales</taxon>
        <taxon>Vitaceae</taxon>
        <taxon>Viteae</taxon>
        <taxon>Vitis</taxon>
    </lineage>
</organism>
<name>F6H4S0_VITVI</name>
<dbReference type="InParanoid" id="F6H4S0"/>
<reference evidence="2" key="1">
    <citation type="journal article" date="2007" name="Nature">
        <title>The grapevine genome sequence suggests ancestral hexaploidization in major angiosperm phyla.</title>
        <authorList>
            <consortium name="The French-Italian Public Consortium for Grapevine Genome Characterization."/>
            <person name="Jaillon O."/>
            <person name="Aury J.-M."/>
            <person name="Noel B."/>
            <person name="Policriti A."/>
            <person name="Clepet C."/>
            <person name="Casagrande A."/>
            <person name="Choisne N."/>
            <person name="Aubourg S."/>
            <person name="Vitulo N."/>
            <person name="Jubin C."/>
            <person name="Vezzi A."/>
            <person name="Legeai F."/>
            <person name="Hugueney P."/>
            <person name="Dasilva C."/>
            <person name="Horner D."/>
            <person name="Mica E."/>
            <person name="Jublot D."/>
            <person name="Poulain J."/>
            <person name="Bruyere C."/>
            <person name="Billault A."/>
            <person name="Segurens B."/>
            <person name="Gouyvenoux M."/>
            <person name="Ugarte E."/>
            <person name="Cattonaro F."/>
            <person name="Anthouard V."/>
            <person name="Vico V."/>
            <person name="Del Fabbro C."/>
            <person name="Alaux M."/>
            <person name="Di Gaspero G."/>
            <person name="Dumas V."/>
            <person name="Felice N."/>
            <person name="Paillard S."/>
            <person name="Juman I."/>
            <person name="Moroldo M."/>
            <person name="Scalabrin S."/>
            <person name="Canaguier A."/>
            <person name="Le Clainche I."/>
            <person name="Malacrida G."/>
            <person name="Durand E."/>
            <person name="Pesole G."/>
            <person name="Laucou V."/>
            <person name="Chatelet P."/>
            <person name="Merdinoglu D."/>
            <person name="Delledonne M."/>
            <person name="Pezzotti M."/>
            <person name="Lecharny A."/>
            <person name="Scarpelli C."/>
            <person name="Artiguenave F."/>
            <person name="Pe M.E."/>
            <person name="Valle G."/>
            <person name="Morgante M."/>
            <person name="Caboche M."/>
            <person name="Adam-Blondon A.-F."/>
            <person name="Weissenbach J."/>
            <person name="Quetier F."/>
            <person name="Wincker P."/>
        </authorList>
    </citation>
    <scope>NUCLEOTIDE SEQUENCE [LARGE SCALE GENOMIC DNA]</scope>
    <source>
        <strain evidence="2">cv. Pinot noir / PN40024</strain>
    </source>
</reference>
<proteinExistence type="predicted"/>
<sequence length="26" mass="3003">MKEGQKLYYNLHGLLTSVQLRRVGPT</sequence>
<dbReference type="EMBL" id="FN595234">
    <property type="protein sequence ID" value="CCB47209.1"/>
    <property type="molecule type" value="Genomic_DNA"/>
</dbReference>
<gene>
    <name evidence="1" type="ordered locus">VIT_19s0027g01270</name>
</gene>
<dbReference type="AlphaFoldDB" id="F6H4S0"/>
<keyword evidence="2" id="KW-1185">Reference proteome</keyword>